<feature type="transmembrane region" description="Helical" evidence="6">
    <location>
        <begin position="331"/>
        <end position="350"/>
    </location>
</feature>
<protein>
    <submittedName>
        <fullName evidence="7">MFS transporter</fullName>
    </submittedName>
</protein>
<sequence length="453" mass="46345">MSTRPAPQTGANTTAAFATVTTLFFAWGFITSLIDPLVAAVKGIFSLTDLQAQLSASAFFIAYGVMSFPAASLLSRRKSVPTVLIALVLMIAGCLIMLGAANAAVYSLVLLGLFVLASGITILQVAANPLAAVLGAPEKSHFRLTFSQAFNSLGTFLGPWIGATLFLKGVEVKEGTVITEAVRQTALGGIDRAFFWIAGLLVLLLLFFFTMRKLVAAAAPDSAAPKGFGAAISEALASRWAVLGGLGIFLYVGAEVAIGTQMALFLNSDAIWGQSDAAFGVPLLGLAMGSDGVPGVSLLEAGKAVSFYWGGAMVGRIIGSALLTRFPAARLMAVFAAVNVGIASYVLLVGGVGAGFAALSMGLFNSIMFPVIFTLTLERSTASQEATSGFLCFSIVGGAAIPPLTGLVSGATGSYATAFIVPAACYAALVVFALAAARAKVRSTGEPPASTIH</sequence>
<feature type="transmembrane region" description="Helical" evidence="6">
    <location>
        <begin position="415"/>
        <end position="437"/>
    </location>
</feature>
<evidence type="ECO:0000256" key="3">
    <source>
        <dbReference type="ARBA" id="ARBA00022692"/>
    </source>
</evidence>
<proteinExistence type="predicted"/>
<keyword evidence="3 6" id="KW-0812">Transmembrane</keyword>
<name>A0ABW4NAB0_9SPHN</name>
<feature type="transmembrane region" description="Helical" evidence="6">
    <location>
        <begin position="12"/>
        <end position="30"/>
    </location>
</feature>
<feature type="transmembrane region" description="Helical" evidence="6">
    <location>
        <begin position="193"/>
        <end position="211"/>
    </location>
</feature>
<keyword evidence="8" id="KW-1185">Reference proteome</keyword>
<feature type="transmembrane region" description="Helical" evidence="6">
    <location>
        <begin position="111"/>
        <end position="134"/>
    </location>
</feature>
<feature type="transmembrane region" description="Helical" evidence="6">
    <location>
        <begin position="305"/>
        <end position="324"/>
    </location>
</feature>
<evidence type="ECO:0000313" key="8">
    <source>
        <dbReference type="Proteomes" id="UP001597283"/>
    </source>
</evidence>
<feature type="transmembrane region" description="Helical" evidence="6">
    <location>
        <begin position="356"/>
        <end position="377"/>
    </location>
</feature>
<dbReference type="InterPro" id="IPR050375">
    <property type="entry name" value="MFS_TsgA-like"/>
</dbReference>
<keyword evidence="4 6" id="KW-1133">Transmembrane helix</keyword>
<comment type="subcellular location">
    <subcellularLocation>
        <location evidence="1">Cell inner membrane</location>
        <topology evidence="1">Multi-pass membrane protein</topology>
    </subcellularLocation>
</comment>
<comment type="caution">
    <text evidence="7">The sequence shown here is derived from an EMBL/GenBank/DDBJ whole genome shotgun (WGS) entry which is preliminary data.</text>
</comment>
<reference evidence="8" key="1">
    <citation type="journal article" date="2019" name="Int. J. Syst. Evol. Microbiol.">
        <title>The Global Catalogue of Microorganisms (GCM) 10K type strain sequencing project: providing services to taxonomists for standard genome sequencing and annotation.</title>
        <authorList>
            <consortium name="The Broad Institute Genomics Platform"/>
            <consortium name="The Broad Institute Genome Sequencing Center for Infectious Disease"/>
            <person name="Wu L."/>
            <person name="Ma J."/>
        </authorList>
    </citation>
    <scope>NUCLEOTIDE SEQUENCE [LARGE SCALE GENOMIC DNA]</scope>
    <source>
        <strain evidence="8">Q85</strain>
    </source>
</reference>
<keyword evidence="5 6" id="KW-0472">Membrane</keyword>
<dbReference type="Pfam" id="PF07690">
    <property type="entry name" value="MFS_1"/>
    <property type="match status" value="1"/>
</dbReference>
<dbReference type="Proteomes" id="UP001597283">
    <property type="component" value="Unassembled WGS sequence"/>
</dbReference>
<feature type="transmembrane region" description="Helical" evidence="6">
    <location>
        <begin position="83"/>
        <end position="105"/>
    </location>
</feature>
<evidence type="ECO:0000256" key="2">
    <source>
        <dbReference type="ARBA" id="ARBA00022475"/>
    </source>
</evidence>
<dbReference type="Gene3D" id="1.20.1250.20">
    <property type="entry name" value="MFS general substrate transporter like domains"/>
    <property type="match status" value="2"/>
</dbReference>
<evidence type="ECO:0000313" key="7">
    <source>
        <dbReference type="EMBL" id="MFD1786838.1"/>
    </source>
</evidence>
<accession>A0ABW4NAB0</accession>
<dbReference type="InterPro" id="IPR036259">
    <property type="entry name" value="MFS_trans_sf"/>
</dbReference>
<dbReference type="PANTHER" id="PTHR43702:SF3">
    <property type="entry name" value="PROTEIN TSGA"/>
    <property type="match status" value="1"/>
</dbReference>
<dbReference type="EMBL" id="JBHUFC010000002">
    <property type="protein sequence ID" value="MFD1786838.1"/>
    <property type="molecule type" value="Genomic_DNA"/>
</dbReference>
<evidence type="ECO:0000256" key="4">
    <source>
        <dbReference type="ARBA" id="ARBA00022989"/>
    </source>
</evidence>
<evidence type="ECO:0000256" key="1">
    <source>
        <dbReference type="ARBA" id="ARBA00004429"/>
    </source>
</evidence>
<feature type="transmembrane region" description="Helical" evidence="6">
    <location>
        <begin position="240"/>
        <end position="266"/>
    </location>
</feature>
<keyword evidence="2" id="KW-1003">Cell membrane</keyword>
<dbReference type="InterPro" id="IPR011701">
    <property type="entry name" value="MFS"/>
</dbReference>
<organism evidence="7 8">
    <name type="scientific">Sphingomonas floccifaciens</name>
    <dbReference type="NCBI Taxonomy" id="1844115"/>
    <lineage>
        <taxon>Bacteria</taxon>
        <taxon>Pseudomonadati</taxon>
        <taxon>Pseudomonadota</taxon>
        <taxon>Alphaproteobacteria</taxon>
        <taxon>Sphingomonadales</taxon>
        <taxon>Sphingomonadaceae</taxon>
        <taxon>Sphingomonas</taxon>
    </lineage>
</organism>
<evidence type="ECO:0000256" key="6">
    <source>
        <dbReference type="SAM" id="Phobius"/>
    </source>
</evidence>
<feature type="transmembrane region" description="Helical" evidence="6">
    <location>
        <begin position="50"/>
        <end position="71"/>
    </location>
</feature>
<gene>
    <name evidence="7" type="ORF">ACFSC3_04560</name>
</gene>
<dbReference type="SUPFAM" id="SSF103473">
    <property type="entry name" value="MFS general substrate transporter"/>
    <property type="match status" value="1"/>
</dbReference>
<feature type="transmembrane region" description="Helical" evidence="6">
    <location>
        <begin position="389"/>
        <end position="409"/>
    </location>
</feature>
<evidence type="ECO:0000256" key="5">
    <source>
        <dbReference type="ARBA" id="ARBA00023136"/>
    </source>
</evidence>
<dbReference type="RefSeq" id="WP_380939183.1">
    <property type="nucleotide sequence ID" value="NZ_JBHUFC010000002.1"/>
</dbReference>
<dbReference type="PANTHER" id="PTHR43702">
    <property type="entry name" value="L-FUCOSE-PROTON SYMPORTER"/>
    <property type="match status" value="1"/>
</dbReference>